<evidence type="ECO:0000256" key="1">
    <source>
        <dbReference type="SAM" id="Phobius"/>
    </source>
</evidence>
<evidence type="ECO:0000259" key="2">
    <source>
        <dbReference type="Pfam" id="PF07811"/>
    </source>
</evidence>
<feature type="transmembrane region" description="Helical" evidence="1">
    <location>
        <begin position="21"/>
        <end position="40"/>
    </location>
</feature>
<dbReference type="InterPro" id="IPR012495">
    <property type="entry name" value="TadE-like_dom"/>
</dbReference>
<comment type="caution">
    <text evidence="3">The sequence shown here is derived from an EMBL/GenBank/DDBJ whole genome shotgun (WGS) entry which is preliminary data.</text>
</comment>
<accession>A0A9W6MS44</accession>
<sequence length="195" mass="21149">MRRRTLRSLGQQFRRLNRSDSGVAAVELALAAPLLSLLLLGGTDLARYTLAVHKVMGIGFAVSDVASQYKADELSDKALDQIYRISSENLSSYVSGSTGVTMLTSVYLASNGAVKVRWQCKSATVSGWSSKIGSPGGAASVDKNMLLDENDNIIISEVYYKYTPLFKLFSTSTIDIYSKAMFRPRLGGLTTKPCS</sequence>
<dbReference type="AlphaFoldDB" id="A0A9W6MS44"/>
<organism evidence="3 4">
    <name type="scientific">Methylopila capsulata</name>
    <dbReference type="NCBI Taxonomy" id="61654"/>
    <lineage>
        <taxon>Bacteria</taxon>
        <taxon>Pseudomonadati</taxon>
        <taxon>Pseudomonadota</taxon>
        <taxon>Alphaproteobacteria</taxon>
        <taxon>Hyphomicrobiales</taxon>
        <taxon>Methylopilaceae</taxon>
        <taxon>Methylopila</taxon>
    </lineage>
</organism>
<gene>
    <name evidence="3" type="ORF">GCM10008170_16650</name>
</gene>
<feature type="domain" description="TadE-like" evidence="2">
    <location>
        <begin position="22"/>
        <end position="53"/>
    </location>
</feature>
<dbReference type="EMBL" id="BSFF01000002">
    <property type="protein sequence ID" value="GLK55646.1"/>
    <property type="molecule type" value="Genomic_DNA"/>
</dbReference>
<keyword evidence="1" id="KW-0472">Membrane</keyword>
<evidence type="ECO:0000313" key="4">
    <source>
        <dbReference type="Proteomes" id="UP001143400"/>
    </source>
</evidence>
<keyword evidence="1" id="KW-1133">Transmembrane helix</keyword>
<keyword evidence="1" id="KW-0812">Transmembrane</keyword>
<proteinExistence type="predicted"/>
<protein>
    <recommendedName>
        <fullName evidence="2">TadE-like domain-containing protein</fullName>
    </recommendedName>
</protein>
<reference evidence="3" key="2">
    <citation type="submission" date="2023-01" db="EMBL/GenBank/DDBJ databases">
        <authorList>
            <person name="Sun Q."/>
            <person name="Evtushenko L."/>
        </authorList>
    </citation>
    <scope>NUCLEOTIDE SEQUENCE</scope>
    <source>
        <strain evidence="3">VKM B-1606</strain>
    </source>
</reference>
<dbReference type="Pfam" id="PF07811">
    <property type="entry name" value="TadE"/>
    <property type="match status" value="1"/>
</dbReference>
<name>A0A9W6MS44_9HYPH</name>
<dbReference type="Proteomes" id="UP001143400">
    <property type="component" value="Unassembled WGS sequence"/>
</dbReference>
<reference evidence="3" key="1">
    <citation type="journal article" date="2014" name="Int. J. Syst. Evol. Microbiol.">
        <title>Complete genome sequence of Corynebacterium casei LMG S-19264T (=DSM 44701T), isolated from a smear-ripened cheese.</title>
        <authorList>
            <consortium name="US DOE Joint Genome Institute (JGI-PGF)"/>
            <person name="Walter F."/>
            <person name="Albersmeier A."/>
            <person name="Kalinowski J."/>
            <person name="Ruckert C."/>
        </authorList>
    </citation>
    <scope>NUCLEOTIDE SEQUENCE</scope>
    <source>
        <strain evidence="3">VKM B-1606</strain>
    </source>
</reference>
<dbReference type="RefSeq" id="WP_204948790.1">
    <property type="nucleotide sequence ID" value="NZ_BSFF01000002.1"/>
</dbReference>
<evidence type="ECO:0000313" key="3">
    <source>
        <dbReference type="EMBL" id="GLK55646.1"/>
    </source>
</evidence>